<dbReference type="InterPro" id="IPR002477">
    <property type="entry name" value="Peptidoglycan-bd-like"/>
</dbReference>
<dbReference type="AlphaFoldDB" id="A0A4S2H1C3"/>
<reference evidence="2 3" key="1">
    <citation type="journal article" date="2017" name="Int. J. Syst. Evol. Microbiol.">
        <title>Marinicauda algicola sp. nov., isolated from a marine red alga Rhodosorus marinus.</title>
        <authorList>
            <person name="Jeong S.E."/>
            <person name="Jeon S.H."/>
            <person name="Chun B.H."/>
            <person name="Kim D.W."/>
            <person name="Jeon C.O."/>
        </authorList>
    </citation>
    <scope>NUCLEOTIDE SEQUENCE [LARGE SCALE GENOMIC DNA]</scope>
    <source>
        <strain evidence="2 3">JCM 31718</strain>
    </source>
</reference>
<dbReference type="Pfam" id="PF01471">
    <property type="entry name" value="PG_binding_1"/>
    <property type="match status" value="1"/>
</dbReference>
<dbReference type="InterPro" id="IPR036366">
    <property type="entry name" value="PGBDSf"/>
</dbReference>
<dbReference type="SUPFAM" id="SSF47090">
    <property type="entry name" value="PGBD-like"/>
    <property type="match status" value="1"/>
</dbReference>
<dbReference type="Gene3D" id="3.90.1720.10">
    <property type="entry name" value="endopeptidase domain like (from Nostoc punctiforme)"/>
    <property type="match status" value="1"/>
</dbReference>
<proteinExistence type="predicted"/>
<dbReference type="Gene3D" id="1.10.101.10">
    <property type="entry name" value="PGBD-like superfamily/PGBD"/>
    <property type="match status" value="1"/>
</dbReference>
<dbReference type="OrthoDB" id="3078754at2"/>
<dbReference type="RefSeq" id="WP_135995826.1">
    <property type="nucleotide sequence ID" value="NZ_CP071057.1"/>
</dbReference>
<accession>A0A4S2H1C3</accession>
<evidence type="ECO:0000259" key="1">
    <source>
        <dbReference type="Pfam" id="PF01471"/>
    </source>
</evidence>
<name>A0A4S2H1C3_9PROT</name>
<gene>
    <name evidence="2" type="ORF">E5163_09215</name>
</gene>
<keyword evidence="3" id="KW-1185">Reference proteome</keyword>
<evidence type="ECO:0000313" key="2">
    <source>
        <dbReference type="EMBL" id="TGY89286.1"/>
    </source>
</evidence>
<dbReference type="InterPro" id="IPR036365">
    <property type="entry name" value="PGBD-like_sf"/>
</dbReference>
<dbReference type="EMBL" id="SRXW01000002">
    <property type="protein sequence ID" value="TGY89286.1"/>
    <property type="molecule type" value="Genomic_DNA"/>
</dbReference>
<dbReference type="SUPFAM" id="SSF54001">
    <property type="entry name" value="Cysteine proteinases"/>
    <property type="match status" value="1"/>
</dbReference>
<feature type="domain" description="Peptidoglycan binding-like" evidence="1">
    <location>
        <begin position="170"/>
        <end position="225"/>
    </location>
</feature>
<evidence type="ECO:0000313" key="3">
    <source>
        <dbReference type="Proteomes" id="UP000308054"/>
    </source>
</evidence>
<dbReference type="Proteomes" id="UP000308054">
    <property type="component" value="Unassembled WGS sequence"/>
</dbReference>
<organism evidence="2 3">
    <name type="scientific">Marinicauda algicola</name>
    <dbReference type="NCBI Taxonomy" id="2029849"/>
    <lineage>
        <taxon>Bacteria</taxon>
        <taxon>Pseudomonadati</taxon>
        <taxon>Pseudomonadota</taxon>
        <taxon>Alphaproteobacteria</taxon>
        <taxon>Maricaulales</taxon>
        <taxon>Maricaulaceae</taxon>
        <taxon>Marinicauda</taxon>
    </lineage>
</organism>
<protein>
    <submittedName>
        <fullName evidence="2">Peptidoglycan-binding protein</fullName>
    </submittedName>
</protein>
<sequence>MFEGEDILKTAEAHIGERYVLGARAELGNPDYKGPWDCAEFASWCAWQTYRVLFGTTEYGAGPDPFSGAWIEDAHARNVLVDVEEAVRTPGAFLLRRKREGLIGHVAISDGQGRTIEARGARYGVMRGPVSGRLWDHGCHIPGVRYRPNPAVQAPERPAVLKVEHPYRRGTYVEAVQKALRRRSFHPGAVDGIYGRQTARTVANFQAFKGLAPDGMVGPDTAEALGLSWPPKPGELE</sequence>
<comment type="caution">
    <text evidence="2">The sequence shown here is derived from an EMBL/GenBank/DDBJ whole genome shotgun (WGS) entry which is preliminary data.</text>
</comment>
<dbReference type="InterPro" id="IPR038765">
    <property type="entry name" value="Papain-like_cys_pep_sf"/>
</dbReference>